<dbReference type="PANTHER" id="PTHR32086">
    <property type="entry name" value="FANCONI ANEMIA GROUP D2 PROTEIN"/>
    <property type="match status" value="1"/>
</dbReference>
<dbReference type="FunCoup" id="A0A6L2PC84">
    <property type="interactions" value="1521"/>
</dbReference>
<name>A0A6L2PC84_COPFO</name>
<dbReference type="EMBL" id="BLKM01000110">
    <property type="protein sequence ID" value="GFG29060.1"/>
    <property type="molecule type" value="Genomic_DNA"/>
</dbReference>
<sequence length="1488" mass="166912">MYKKKSRTPGTTALTLSPVRTSTPKYKVIYESDRGRSTTQSQVSRVPSEKRKEDVDEIASISLKRSKPAAYGSYFEEVVVEAGYIFQEGDNPHLLCRDQAVFSRDLEFALKKHPLFPENIGDFVAGFEKHCSENRNLKKVLTQTKTSSGCEDTRGAVQENLVRLLLSVECLQPRISEILLEKVGEFALTGDDDPDAAEDIPWIQIILRQMRLLDCIVDGNILNERLFALLDAAPLPVQREIIFCLPDIIGDEQHHEAALQLSKLLKTNFQLTAAIVEALDSLNLDNTLRTEVCQLMLQTLNKAPPEFLPAIVGFLISSDEPIENLVEVVAGLRKKLDLNPVDGLDGNCQVLVLSALHSGVLSSKKLADIWLKAISSTCSPSELRPLDVMILLLLHSFIPGLKKQIQNVLRNRIKAGVITEALIEKTFTILLAAIKEYMKAALEIATTLFKAPDPPVSYIGRVWFKLMLRHLEGCQSQSVILELLLLIGTGSINIARSALGVMAEVESRHLQQHTLLLMGLLDNLQDMDLIQVGQVMDLLCSLVYGDGVDSPYQDEMDMLIRKHLSSSNDKLKQKGVVGAVMALKHITKSESESSEDMQCSISTDDSHLTDRATRAKDLLELVMESVQNNVVCVGLLYDQLAIVVCSCNTLDLTFLKWITDKTADKFQEDYVKEIKEVSHTGYVAGYSLESAEEEYDDAICVNLEGVLKNEKLQGNVTSVAGQPLCVMAPFFRLLRSLQFRISNDLDSVDGLLGCAVVMPKDMNELIDDFPKLNHDEQIFLLDSLFYCINWFRELVNAFSVLRDQEMQMKVLHRIEDIISLQQQLTKCLGFSKSLDYKPPRCHFYVDVKPPSQEKFKKPTAQKRSRKNKGRGTQKHKDKDAGNTSVADINAAVPSDPSCSVTGDVDLSVYKCYFRELDMEVFVALSKNLLLDKKDVKEDELVIYPRLLLFLLEDYVAKLDHCLPSTAKRISSLATSQQAASAASVGYANLDRIATPLIARHAVKLLTFILRKLETTAEYCQALLDKNDGIYDGPEMFKEGSAEVKLCYGMLLHSVASTLGWSGFHSSANSTLLRECLRIIASKRNSETAKTALVRDLVLLSCEYFFEYARCTVHLTSAENLVRVMQVLSNFVPTEAEPRRNIAEVCRGFLSRQWHTLNGLPESGAVYNHQVESLVKTYFTNVSDVLSVVETTAKWVENEVQMLQSKNSCLHTFPTITKMNFPILYRNLWHTLRTATDKALESSVGNASKFKVWHLVCSTMSVLTSIIRQHAHRANYQAYIKQSQGILKLFLSDGMPVLETLLKFRCEDVTSMLKILQVTTRYLHALCISTKREKMSGLTSYVPIVRKTLETLIFRVKGMLVANNSPDAFWMGNLKNKTIAGDEILSQVGILCGLSLFPSRYIILSCGTKNTALQFSAAYMHLKNANTEDGKLNFVKFTLTKFAHTLHKCLHGIKSNSRGFNSSCVFVLHEFKGRNKTIFQHVQTYLYMY</sequence>
<dbReference type="PANTHER" id="PTHR32086:SF0">
    <property type="entry name" value="FANCONI ANEMIA GROUP D2 PROTEIN"/>
    <property type="match status" value="1"/>
</dbReference>
<accession>A0A6L2PC84</accession>
<feature type="region of interest" description="Disordered" evidence="6">
    <location>
        <begin position="31"/>
        <end position="51"/>
    </location>
</feature>
<evidence type="ECO:0000256" key="2">
    <source>
        <dbReference type="ARBA" id="ARBA00022499"/>
    </source>
</evidence>
<evidence type="ECO:0000256" key="3">
    <source>
        <dbReference type="ARBA" id="ARBA00022843"/>
    </source>
</evidence>
<organism evidence="7 8">
    <name type="scientific">Coptotermes formosanus</name>
    <name type="common">Formosan subterranean termite</name>
    <dbReference type="NCBI Taxonomy" id="36987"/>
    <lineage>
        <taxon>Eukaryota</taxon>
        <taxon>Metazoa</taxon>
        <taxon>Ecdysozoa</taxon>
        <taxon>Arthropoda</taxon>
        <taxon>Hexapoda</taxon>
        <taxon>Insecta</taxon>
        <taxon>Pterygota</taxon>
        <taxon>Neoptera</taxon>
        <taxon>Polyneoptera</taxon>
        <taxon>Dictyoptera</taxon>
        <taxon>Blattodea</taxon>
        <taxon>Blattoidea</taxon>
        <taxon>Termitoidae</taxon>
        <taxon>Rhinotermitidae</taxon>
        <taxon>Coptotermes</taxon>
    </lineage>
</organism>
<feature type="compositionally biased region" description="Basic residues" evidence="6">
    <location>
        <begin position="857"/>
        <end position="873"/>
    </location>
</feature>
<dbReference type="InterPro" id="IPR029448">
    <property type="entry name" value="FANCD2"/>
</dbReference>
<evidence type="ECO:0000256" key="4">
    <source>
        <dbReference type="ARBA" id="ARBA00023242"/>
    </source>
</evidence>
<comment type="subcellular location">
    <subcellularLocation>
        <location evidence="1">Nucleus</location>
    </subcellularLocation>
</comment>
<evidence type="ECO:0008006" key="9">
    <source>
        <dbReference type="Google" id="ProtNLM"/>
    </source>
</evidence>
<gene>
    <name evidence="7" type="ORF">Cfor_02090</name>
</gene>
<reference evidence="8" key="1">
    <citation type="submission" date="2020-01" db="EMBL/GenBank/DDBJ databases">
        <title>Draft genome sequence of the Termite Coptotermes fromosanus.</title>
        <authorList>
            <person name="Itakura S."/>
            <person name="Yosikawa Y."/>
            <person name="Umezawa K."/>
        </authorList>
    </citation>
    <scope>NUCLEOTIDE SEQUENCE [LARGE SCALE GENOMIC DNA]</scope>
</reference>
<proteinExistence type="inferred from homology"/>
<comment type="similarity">
    <text evidence="5">Belongs to the Fanconi anemia protein FANCD2 family.</text>
</comment>
<dbReference type="InParanoid" id="A0A6L2PC84"/>
<keyword evidence="3" id="KW-0832">Ubl conjugation</keyword>
<dbReference type="GO" id="GO:0070182">
    <property type="term" value="F:DNA polymerase binding"/>
    <property type="evidence" value="ECO:0007669"/>
    <property type="project" value="TreeGrafter"/>
</dbReference>
<dbReference type="Pfam" id="PF14631">
    <property type="entry name" value="FancD2"/>
    <property type="match status" value="2"/>
</dbReference>
<dbReference type="GO" id="GO:0036297">
    <property type="term" value="P:interstrand cross-link repair"/>
    <property type="evidence" value="ECO:0007669"/>
    <property type="project" value="TreeGrafter"/>
</dbReference>
<evidence type="ECO:0000313" key="8">
    <source>
        <dbReference type="Proteomes" id="UP000502823"/>
    </source>
</evidence>
<keyword evidence="2" id="KW-1017">Isopeptide bond</keyword>
<feature type="region of interest" description="Disordered" evidence="6">
    <location>
        <begin position="852"/>
        <end position="885"/>
    </location>
</feature>
<evidence type="ECO:0000313" key="7">
    <source>
        <dbReference type="EMBL" id="GFG29060.1"/>
    </source>
</evidence>
<keyword evidence="8" id="KW-1185">Reference proteome</keyword>
<protein>
    <recommendedName>
        <fullName evidence="9">Fanconi anemia group D2 protein</fullName>
    </recommendedName>
</protein>
<dbReference type="OrthoDB" id="10259640at2759"/>
<dbReference type="GO" id="GO:1990918">
    <property type="term" value="P:double-strand break repair involved in meiotic recombination"/>
    <property type="evidence" value="ECO:0007669"/>
    <property type="project" value="TreeGrafter"/>
</dbReference>
<dbReference type="GO" id="GO:0007129">
    <property type="term" value="P:homologous chromosome pairing at meiosis"/>
    <property type="evidence" value="ECO:0007669"/>
    <property type="project" value="TreeGrafter"/>
</dbReference>
<comment type="caution">
    <text evidence="7">The sequence shown here is derived from an EMBL/GenBank/DDBJ whole genome shotgun (WGS) entry which is preliminary data.</text>
</comment>
<evidence type="ECO:0000256" key="5">
    <source>
        <dbReference type="ARBA" id="ARBA00093456"/>
    </source>
</evidence>
<evidence type="ECO:0000256" key="6">
    <source>
        <dbReference type="SAM" id="MobiDB-lite"/>
    </source>
</evidence>
<dbReference type="GO" id="GO:0000793">
    <property type="term" value="C:condensed chromosome"/>
    <property type="evidence" value="ECO:0007669"/>
    <property type="project" value="TreeGrafter"/>
</dbReference>
<evidence type="ECO:0000256" key="1">
    <source>
        <dbReference type="ARBA" id="ARBA00004123"/>
    </source>
</evidence>
<dbReference type="GO" id="GO:0005634">
    <property type="term" value="C:nucleus"/>
    <property type="evidence" value="ECO:0007669"/>
    <property type="project" value="UniProtKB-SubCell"/>
</dbReference>
<dbReference type="GO" id="GO:0031573">
    <property type="term" value="P:mitotic intra-S DNA damage checkpoint signaling"/>
    <property type="evidence" value="ECO:0007669"/>
    <property type="project" value="TreeGrafter"/>
</dbReference>
<keyword evidence="4" id="KW-0539">Nucleus</keyword>
<dbReference type="Proteomes" id="UP000502823">
    <property type="component" value="Unassembled WGS sequence"/>
</dbReference>